<proteinExistence type="predicted"/>
<feature type="domain" description="Cytochrome c" evidence="5">
    <location>
        <begin position="50"/>
        <end position="131"/>
    </location>
</feature>
<dbReference type="Proteomes" id="UP000741360">
    <property type="component" value="Unassembled WGS sequence"/>
</dbReference>
<protein>
    <recommendedName>
        <fullName evidence="5">Cytochrome c domain-containing protein</fullName>
    </recommendedName>
</protein>
<evidence type="ECO:0000259" key="5">
    <source>
        <dbReference type="PROSITE" id="PS51007"/>
    </source>
</evidence>
<evidence type="ECO:0000313" key="6">
    <source>
        <dbReference type="EMBL" id="MBI3014213.1"/>
    </source>
</evidence>
<dbReference type="InterPro" id="IPR009056">
    <property type="entry name" value="Cyt_c-like_dom"/>
</dbReference>
<organism evidence="6 7">
    <name type="scientific">Tectimicrobiota bacterium</name>
    <dbReference type="NCBI Taxonomy" id="2528274"/>
    <lineage>
        <taxon>Bacteria</taxon>
        <taxon>Pseudomonadati</taxon>
        <taxon>Nitrospinota/Tectimicrobiota group</taxon>
        <taxon>Candidatus Tectimicrobiota</taxon>
    </lineage>
</organism>
<dbReference type="SUPFAM" id="SSF46626">
    <property type="entry name" value="Cytochrome c"/>
    <property type="match status" value="1"/>
</dbReference>
<keyword evidence="2 4" id="KW-0479">Metal-binding</keyword>
<evidence type="ECO:0000256" key="1">
    <source>
        <dbReference type="ARBA" id="ARBA00022617"/>
    </source>
</evidence>
<dbReference type="Gene3D" id="1.10.760.10">
    <property type="entry name" value="Cytochrome c-like domain"/>
    <property type="match status" value="1"/>
</dbReference>
<dbReference type="InterPro" id="IPR036909">
    <property type="entry name" value="Cyt_c-like_dom_sf"/>
</dbReference>
<dbReference type="PROSITE" id="PS51007">
    <property type="entry name" value="CYTC"/>
    <property type="match status" value="1"/>
</dbReference>
<reference evidence="6" key="1">
    <citation type="submission" date="2020-07" db="EMBL/GenBank/DDBJ databases">
        <title>Huge and variable diversity of episymbiotic CPR bacteria and DPANN archaea in groundwater ecosystems.</title>
        <authorList>
            <person name="He C.Y."/>
            <person name="Keren R."/>
            <person name="Whittaker M."/>
            <person name="Farag I.F."/>
            <person name="Doudna J."/>
            <person name="Cate J.H.D."/>
            <person name="Banfield J.F."/>
        </authorList>
    </citation>
    <scope>NUCLEOTIDE SEQUENCE</scope>
    <source>
        <strain evidence="6">NC_groundwater_717_Ag_S-0.2um_59_8</strain>
    </source>
</reference>
<dbReference type="EMBL" id="JACPSX010000064">
    <property type="protein sequence ID" value="MBI3014213.1"/>
    <property type="molecule type" value="Genomic_DNA"/>
</dbReference>
<evidence type="ECO:0000256" key="3">
    <source>
        <dbReference type="ARBA" id="ARBA00023004"/>
    </source>
</evidence>
<keyword evidence="3 4" id="KW-0408">Iron</keyword>
<evidence type="ECO:0000256" key="2">
    <source>
        <dbReference type="ARBA" id="ARBA00022723"/>
    </source>
</evidence>
<keyword evidence="1 4" id="KW-0349">Heme</keyword>
<evidence type="ECO:0000256" key="4">
    <source>
        <dbReference type="PROSITE-ProRule" id="PRU00433"/>
    </source>
</evidence>
<accession>A0A932LZH6</accession>
<gene>
    <name evidence="6" type="ORF">HYY65_03900</name>
</gene>
<dbReference type="AlphaFoldDB" id="A0A932LZH6"/>
<dbReference type="GO" id="GO:0009055">
    <property type="term" value="F:electron transfer activity"/>
    <property type="evidence" value="ECO:0007669"/>
    <property type="project" value="InterPro"/>
</dbReference>
<dbReference type="GO" id="GO:0020037">
    <property type="term" value="F:heme binding"/>
    <property type="evidence" value="ECO:0007669"/>
    <property type="project" value="InterPro"/>
</dbReference>
<dbReference type="GO" id="GO:0046872">
    <property type="term" value="F:metal ion binding"/>
    <property type="evidence" value="ECO:0007669"/>
    <property type="project" value="UniProtKB-KW"/>
</dbReference>
<evidence type="ECO:0000313" key="7">
    <source>
        <dbReference type="Proteomes" id="UP000741360"/>
    </source>
</evidence>
<sequence>MRKIFAAFVIMVLMIPLLVFPFDGRVAGQESSLSNLPQPVRNWRALKLPGNPVLGRALVLSGEKSCLQCHSLRGVGGRSAPALDSMEGKLQPRELVDMAGKLWNHAAHMKTEDHFEHGEMADLISYLHVPKAK</sequence>
<name>A0A932LZH6_UNCTE</name>
<comment type="caution">
    <text evidence="6">The sequence shown here is derived from an EMBL/GenBank/DDBJ whole genome shotgun (WGS) entry which is preliminary data.</text>
</comment>